<accession>A0ABW5ZWN1</accession>
<reference evidence="2" key="1">
    <citation type="journal article" date="2019" name="Int. J. Syst. Evol. Microbiol.">
        <title>The Global Catalogue of Microorganisms (GCM) 10K type strain sequencing project: providing services to taxonomists for standard genome sequencing and annotation.</title>
        <authorList>
            <consortium name="The Broad Institute Genomics Platform"/>
            <consortium name="The Broad Institute Genome Sequencing Center for Infectious Disease"/>
            <person name="Wu L."/>
            <person name="Ma J."/>
        </authorList>
    </citation>
    <scope>NUCLEOTIDE SEQUENCE [LARGE SCALE GENOMIC DNA]</scope>
    <source>
        <strain evidence="2">KCTC 32514</strain>
    </source>
</reference>
<name>A0ABW5ZWN1_9FLAO</name>
<dbReference type="InterPro" id="IPR046219">
    <property type="entry name" value="DUF6252"/>
</dbReference>
<dbReference type="Proteomes" id="UP001597548">
    <property type="component" value="Unassembled WGS sequence"/>
</dbReference>
<evidence type="ECO:0000313" key="2">
    <source>
        <dbReference type="Proteomes" id="UP001597548"/>
    </source>
</evidence>
<dbReference type="EMBL" id="JBHUOS010000010">
    <property type="protein sequence ID" value="MFD2916630.1"/>
    <property type="molecule type" value="Genomic_DNA"/>
</dbReference>
<protein>
    <submittedName>
        <fullName evidence="1">DUF6252 family protein</fullName>
    </submittedName>
</protein>
<dbReference type="Pfam" id="PF19765">
    <property type="entry name" value="DUF6252"/>
    <property type="match status" value="1"/>
</dbReference>
<organism evidence="1 2">
    <name type="scientific">Psychroserpens luteus</name>
    <dbReference type="NCBI Taxonomy" id="1434066"/>
    <lineage>
        <taxon>Bacteria</taxon>
        <taxon>Pseudomonadati</taxon>
        <taxon>Bacteroidota</taxon>
        <taxon>Flavobacteriia</taxon>
        <taxon>Flavobacteriales</taxon>
        <taxon>Flavobacteriaceae</taxon>
        <taxon>Psychroserpens</taxon>
    </lineage>
</organism>
<proteinExistence type="predicted"/>
<sequence length="229" mass="24859">MKKIALFLITLVTVFSCGEELEFNSPAIQGNYNGNPWKAVSYAADIDFGGFLIQGSNNIETIQLITQNDIAGTYILGGDNPNVAIIKDENGVIYSTANDPDEDFSLYPAEGQIIVENVYDTTPKTMTGTFWFYAFTEDGTQTVNFNEGVFYKVPIVGGLVALDNSSSCLQATQQVSITQIAYNATDTTMPDYTEACNAYKIALMDKIDICDDPDGSLQIIVDGLGTCIP</sequence>
<dbReference type="PROSITE" id="PS51257">
    <property type="entry name" value="PROKAR_LIPOPROTEIN"/>
    <property type="match status" value="1"/>
</dbReference>
<keyword evidence="2" id="KW-1185">Reference proteome</keyword>
<gene>
    <name evidence="1" type="ORF">ACFS29_13330</name>
</gene>
<evidence type="ECO:0000313" key="1">
    <source>
        <dbReference type="EMBL" id="MFD2916630.1"/>
    </source>
</evidence>
<comment type="caution">
    <text evidence="1">The sequence shown here is derived from an EMBL/GenBank/DDBJ whole genome shotgun (WGS) entry which is preliminary data.</text>
</comment>
<dbReference type="RefSeq" id="WP_194506506.1">
    <property type="nucleotide sequence ID" value="NZ_JADILU010000001.1"/>
</dbReference>